<dbReference type="GO" id="GO:0006935">
    <property type="term" value="P:chemotaxis"/>
    <property type="evidence" value="ECO:0007669"/>
    <property type="project" value="UniProtKB-ARBA"/>
</dbReference>
<dbReference type="OrthoDB" id="5731264at2"/>
<sequence>MSNRLSIKLLIPPMLIGVIALLCLFFLKDSIEQSTFLWLVLVMVVIQSMVSYFYSQRKLSQRLSRLQQYISQVASTDEVPTKLATDNNGDDLAKLTNELTHFIANLADVIQEIRTESDSLKQGATSLAAQMGGSVAAVDESANQIEQMANSIDQVALTSQTLSDSASQVSETSSQVLAILAQGTQASSTSQQTVENFAEEVTAMAADLALLQEECSRIGSVLEVIRGIADQTNLLALNAAIEAARAGEQGRGFAVVADEVRALAHRTQESTVEIHAMVEGLQEKSTNAVNAISRGQSLSQESLTHSEQVVDALEQIGQVFSDVDNLTSQIAQGTTEQQQSTASINENMAMVVKLSRELNTSLLSVAELAEMQQQTAAEVDTTLNRICV</sequence>
<evidence type="ECO:0000256" key="5">
    <source>
        <dbReference type="ARBA" id="ARBA00023224"/>
    </source>
</evidence>
<evidence type="ECO:0000259" key="9">
    <source>
        <dbReference type="PROSITE" id="PS50111"/>
    </source>
</evidence>
<evidence type="ECO:0000256" key="6">
    <source>
        <dbReference type="ARBA" id="ARBA00029447"/>
    </source>
</evidence>
<dbReference type="PROSITE" id="PS50111">
    <property type="entry name" value="CHEMOTAXIS_TRANSDUC_2"/>
    <property type="match status" value="1"/>
</dbReference>
<feature type="domain" description="HAMP" evidence="10">
    <location>
        <begin position="57"/>
        <end position="111"/>
    </location>
</feature>
<evidence type="ECO:0000256" key="3">
    <source>
        <dbReference type="ARBA" id="ARBA00022989"/>
    </source>
</evidence>
<dbReference type="InterPro" id="IPR004089">
    <property type="entry name" value="MCPsignal_dom"/>
</dbReference>
<evidence type="ECO:0000313" key="11">
    <source>
        <dbReference type="EMBL" id="SEK32178.1"/>
    </source>
</evidence>
<dbReference type="SMART" id="SM00283">
    <property type="entry name" value="MA"/>
    <property type="match status" value="1"/>
</dbReference>
<feature type="transmembrane region" description="Helical" evidence="8">
    <location>
        <begin position="33"/>
        <end position="55"/>
    </location>
</feature>
<dbReference type="AlphaFoldDB" id="A0A1H7G238"/>
<keyword evidence="4 8" id="KW-0472">Membrane</keyword>
<dbReference type="PANTHER" id="PTHR32089:SF119">
    <property type="entry name" value="METHYL-ACCEPTING CHEMOTAXIS PROTEIN CTPL"/>
    <property type="match status" value="1"/>
</dbReference>
<evidence type="ECO:0000256" key="2">
    <source>
        <dbReference type="ARBA" id="ARBA00022692"/>
    </source>
</evidence>
<dbReference type="RefSeq" id="WP_085283131.1">
    <property type="nucleotide sequence ID" value="NZ_FOBI01000001.1"/>
</dbReference>
<accession>A0A1H7G238</accession>
<dbReference type="Proteomes" id="UP000199297">
    <property type="component" value="Unassembled WGS sequence"/>
</dbReference>
<name>A0A1H7G238_9GAMM</name>
<dbReference type="FunFam" id="1.10.287.950:FF:000001">
    <property type="entry name" value="Methyl-accepting chemotaxis sensory transducer"/>
    <property type="match status" value="1"/>
</dbReference>
<evidence type="ECO:0000313" key="12">
    <source>
        <dbReference type="Proteomes" id="UP000199297"/>
    </source>
</evidence>
<dbReference type="Gene3D" id="1.10.287.950">
    <property type="entry name" value="Methyl-accepting chemotaxis protein"/>
    <property type="match status" value="1"/>
</dbReference>
<proteinExistence type="inferred from homology"/>
<evidence type="ECO:0000256" key="8">
    <source>
        <dbReference type="SAM" id="Phobius"/>
    </source>
</evidence>
<gene>
    <name evidence="11" type="ORF">SAMN05216262_10165</name>
</gene>
<keyword evidence="3 8" id="KW-1133">Transmembrane helix</keyword>
<organism evidence="11 12">
    <name type="scientific">Colwellia chukchiensis</name>
    <dbReference type="NCBI Taxonomy" id="641665"/>
    <lineage>
        <taxon>Bacteria</taxon>
        <taxon>Pseudomonadati</taxon>
        <taxon>Pseudomonadota</taxon>
        <taxon>Gammaproteobacteria</taxon>
        <taxon>Alteromonadales</taxon>
        <taxon>Colwelliaceae</taxon>
        <taxon>Colwellia</taxon>
    </lineage>
</organism>
<dbReference type="PROSITE" id="PS50885">
    <property type="entry name" value="HAMP"/>
    <property type="match status" value="1"/>
</dbReference>
<evidence type="ECO:0000256" key="7">
    <source>
        <dbReference type="PROSITE-ProRule" id="PRU00284"/>
    </source>
</evidence>
<keyword evidence="5 7" id="KW-0807">Transducer</keyword>
<dbReference type="InterPro" id="IPR003660">
    <property type="entry name" value="HAMP_dom"/>
</dbReference>
<feature type="transmembrane region" description="Helical" evidence="8">
    <location>
        <begin position="7"/>
        <end position="27"/>
    </location>
</feature>
<dbReference type="Pfam" id="PF00015">
    <property type="entry name" value="MCPsignal"/>
    <property type="match status" value="1"/>
</dbReference>
<dbReference type="STRING" id="641665.GCA_002104455_00638"/>
<comment type="subcellular location">
    <subcellularLocation>
        <location evidence="1">Membrane</location>
        <topology evidence="1">Multi-pass membrane protein</topology>
    </subcellularLocation>
</comment>
<dbReference type="EMBL" id="FOBI01000001">
    <property type="protein sequence ID" value="SEK32178.1"/>
    <property type="molecule type" value="Genomic_DNA"/>
</dbReference>
<comment type="similarity">
    <text evidence="6">Belongs to the methyl-accepting chemotaxis (MCP) protein family.</text>
</comment>
<keyword evidence="12" id="KW-1185">Reference proteome</keyword>
<dbReference type="GO" id="GO:0007165">
    <property type="term" value="P:signal transduction"/>
    <property type="evidence" value="ECO:0007669"/>
    <property type="project" value="UniProtKB-KW"/>
</dbReference>
<dbReference type="CDD" id="cd11386">
    <property type="entry name" value="MCP_signal"/>
    <property type="match status" value="1"/>
</dbReference>
<feature type="domain" description="Methyl-accepting transducer" evidence="9">
    <location>
        <begin position="116"/>
        <end position="352"/>
    </location>
</feature>
<evidence type="ECO:0000256" key="4">
    <source>
        <dbReference type="ARBA" id="ARBA00023136"/>
    </source>
</evidence>
<dbReference type="GO" id="GO:0016020">
    <property type="term" value="C:membrane"/>
    <property type="evidence" value="ECO:0007669"/>
    <property type="project" value="UniProtKB-SubCell"/>
</dbReference>
<protein>
    <submittedName>
        <fullName evidence="11">Methyl-accepting chemotaxis protein</fullName>
    </submittedName>
</protein>
<keyword evidence="2 8" id="KW-0812">Transmembrane</keyword>
<evidence type="ECO:0000256" key="1">
    <source>
        <dbReference type="ARBA" id="ARBA00004141"/>
    </source>
</evidence>
<dbReference type="SUPFAM" id="SSF58104">
    <property type="entry name" value="Methyl-accepting chemotaxis protein (MCP) signaling domain"/>
    <property type="match status" value="1"/>
</dbReference>
<evidence type="ECO:0000259" key="10">
    <source>
        <dbReference type="PROSITE" id="PS50885"/>
    </source>
</evidence>
<reference evidence="12" key="1">
    <citation type="submission" date="2016-10" db="EMBL/GenBank/DDBJ databases">
        <authorList>
            <person name="Varghese N."/>
            <person name="Submissions S."/>
        </authorList>
    </citation>
    <scope>NUCLEOTIDE SEQUENCE [LARGE SCALE GENOMIC DNA]</scope>
    <source>
        <strain evidence="12">CGMCC 1.9127</strain>
    </source>
</reference>
<dbReference type="PANTHER" id="PTHR32089">
    <property type="entry name" value="METHYL-ACCEPTING CHEMOTAXIS PROTEIN MCPB"/>
    <property type="match status" value="1"/>
</dbReference>